<dbReference type="InParanoid" id="A0A316VCY8"/>
<reference evidence="2 3" key="1">
    <citation type="journal article" date="2018" name="Mol. Biol. Evol.">
        <title>Broad Genomic Sampling Reveals a Smut Pathogenic Ancestry of the Fungal Clade Ustilaginomycotina.</title>
        <authorList>
            <person name="Kijpornyongpan T."/>
            <person name="Mondo S.J."/>
            <person name="Barry K."/>
            <person name="Sandor L."/>
            <person name="Lee J."/>
            <person name="Lipzen A."/>
            <person name="Pangilinan J."/>
            <person name="LaButti K."/>
            <person name="Hainaut M."/>
            <person name="Henrissat B."/>
            <person name="Grigoriev I.V."/>
            <person name="Spatafora J.W."/>
            <person name="Aime M.C."/>
        </authorList>
    </citation>
    <scope>NUCLEOTIDE SEQUENCE [LARGE SCALE GENOMIC DNA]</scope>
    <source>
        <strain evidence="2 3">MCA 3882</strain>
    </source>
</reference>
<feature type="region of interest" description="Disordered" evidence="1">
    <location>
        <begin position="45"/>
        <end position="72"/>
    </location>
</feature>
<feature type="compositionally biased region" description="Polar residues" evidence="1">
    <location>
        <begin position="573"/>
        <end position="621"/>
    </location>
</feature>
<organism evidence="2 3">
    <name type="scientific">Meira miltonrushii</name>
    <dbReference type="NCBI Taxonomy" id="1280837"/>
    <lineage>
        <taxon>Eukaryota</taxon>
        <taxon>Fungi</taxon>
        <taxon>Dikarya</taxon>
        <taxon>Basidiomycota</taxon>
        <taxon>Ustilaginomycotina</taxon>
        <taxon>Exobasidiomycetes</taxon>
        <taxon>Exobasidiales</taxon>
        <taxon>Brachybasidiaceae</taxon>
        <taxon>Meira</taxon>
    </lineage>
</organism>
<feature type="region of interest" description="Disordered" evidence="1">
    <location>
        <begin position="441"/>
        <end position="474"/>
    </location>
</feature>
<dbReference type="RefSeq" id="XP_025353717.1">
    <property type="nucleotide sequence ID" value="XM_025502574.1"/>
</dbReference>
<evidence type="ECO:0000313" key="3">
    <source>
        <dbReference type="Proteomes" id="UP000245771"/>
    </source>
</evidence>
<feature type="compositionally biased region" description="Low complexity" evidence="1">
    <location>
        <begin position="634"/>
        <end position="659"/>
    </location>
</feature>
<feature type="compositionally biased region" description="Polar residues" evidence="1">
    <location>
        <begin position="48"/>
        <end position="72"/>
    </location>
</feature>
<feature type="region of interest" description="Disordered" evidence="1">
    <location>
        <begin position="573"/>
        <end position="670"/>
    </location>
</feature>
<feature type="region of interest" description="Disordered" evidence="1">
    <location>
        <begin position="542"/>
        <end position="561"/>
    </location>
</feature>
<accession>A0A316VCY8</accession>
<sequence>MKASTPKHSSRSVARNTLFINQNDAAYWLAAENFVDDDDMIASVRKSPPQQVSPSKKQALGQKSTQGLNSAQDKPVVLGLSQLRPKKSGLFAAVAPHSPMRSTNDSKLLSVQNSKAADCTAPSTCLNTPTGEHSFSYPRRAPPAPNMTAQAKGNDPKSPLSPVSPLPPSLSSSLLPPVDIKSLSIDPSSPQHSSSAFLTSSPIFHSPRHGHASTQTISSSNSHATALVGTAMLASFPSPPQREERARMIDYNEMKRRAMESREEKQTDRAFVRHQSKPLPPAPFLKTHDLEYDTDSEDEESTRTSSDLHGWSASQAGMPAAIAQHRPLCPYAEHSDVSTDHCGCQSVVSQKFYQSNNNKLACSSAPDLLDLVASAGQTEEQRRNEDIQRAKNVLYRLSDEINKLEAEGNQPNKPSAPKKTAIRWALPKDPKRDAELQYQSGLLSAPVNKSLPTKPDEKELQRSLTPDPSRPIQGQLWPQSHAMVERSVTPGPSYGLAAGMLHACLAPRSPSSSVDLARPIEPPVIKSILRPQRSFDMLKHNRSESTLPSASAPRAVTPSPPFAAQRRMISTLRSQDRWNSNGSNPSGKRNGSPTNAKPSSPPSRTHQWDSPWQNVRSQAATKASEASRHHRQNSSKSSTSSANSAMTSSHGSSNTHSSTADSNGPTTPIWAKLQYKGRPSMGVIHESNKATVNSDGYSTVPVSPASTQSPQTPTSVRAPISPRRRKDDTAYLVNAIEPFPLEQRHVPRKSSTAPPPLPPPLPAGHRLLDGRAIEANLKANRGATYTHFGPPPRMASRSNTDENGSYGFAL</sequence>
<keyword evidence="3" id="KW-1185">Reference proteome</keyword>
<evidence type="ECO:0000313" key="2">
    <source>
        <dbReference type="EMBL" id="PWN33415.1"/>
    </source>
</evidence>
<feature type="region of interest" description="Disordered" evidence="1">
    <location>
        <begin position="692"/>
        <end position="722"/>
    </location>
</feature>
<evidence type="ECO:0000256" key="1">
    <source>
        <dbReference type="SAM" id="MobiDB-lite"/>
    </source>
</evidence>
<dbReference type="GeneID" id="37024355"/>
<feature type="region of interest" description="Disordered" evidence="1">
    <location>
        <begin position="782"/>
        <end position="810"/>
    </location>
</feature>
<feature type="region of interest" description="Disordered" evidence="1">
    <location>
        <begin position="127"/>
        <end position="172"/>
    </location>
</feature>
<feature type="compositionally biased region" description="Polar residues" evidence="1">
    <location>
        <begin position="692"/>
        <end position="715"/>
    </location>
</feature>
<dbReference type="Proteomes" id="UP000245771">
    <property type="component" value="Unassembled WGS sequence"/>
</dbReference>
<dbReference type="EMBL" id="KZ819604">
    <property type="protein sequence ID" value="PWN33415.1"/>
    <property type="molecule type" value="Genomic_DNA"/>
</dbReference>
<name>A0A316VCY8_9BASI</name>
<proteinExistence type="predicted"/>
<dbReference type="AlphaFoldDB" id="A0A316VCY8"/>
<gene>
    <name evidence="2" type="ORF">FA14DRAFT_61959</name>
</gene>
<protein>
    <submittedName>
        <fullName evidence="2">Uncharacterized protein</fullName>
    </submittedName>
</protein>